<evidence type="ECO:0000256" key="1">
    <source>
        <dbReference type="ARBA" id="ARBA00034736"/>
    </source>
</evidence>
<reference evidence="2 3" key="1">
    <citation type="submission" date="2016-04" db="EMBL/GenBank/DDBJ databases">
        <title>Evolutionary innovation and constraint leading to complex multicellularity in the Ascomycota.</title>
        <authorList>
            <person name="Cisse O."/>
            <person name="Nguyen A."/>
            <person name="Hewitt D.A."/>
            <person name="Jedd G."/>
            <person name="Stajich J.E."/>
        </authorList>
    </citation>
    <scope>NUCLEOTIDE SEQUENCE [LARGE SCALE GENOMIC DNA]</scope>
    <source>
        <strain evidence="2 3">DAH-3</strain>
    </source>
</reference>
<gene>
    <name evidence="2" type="ORF">NEOLI_002157</name>
</gene>
<evidence type="ECO:0000313" key="3">
    <source>
        <dbReference type="Proteomes" id="UP000186594"/>
    </source>
</evidence>
<organism evidence="2 3">
    <name type="scientific">Neolecta irregularis (strain DAH-3)</name>
    <dbReference type="NCBI Taxonomy" id="1198029"/>
    <lineage>
        <taxon>Eukaryota</taxon>
        <taxon>Fungi</taxon>
        <taxon>Dikarya</taxon>
        <taxon>Ascomycota</taxon>
        <taxon>Taphrinomycotina</taxon>
        <taxon>Neolectales</taxon>
        <taxon>Neolectaceae</taxon>
        <taxon>Neolecta</taxon>
    </lineage>
</organism>
<comment type="caution">
    <text evidence="2">The sequence shown here is derived from an EMBL/GenBank/DDBJ whole genome shotgun (WGS) entry which is preliminary data.</text>
</comment>
<evidence type="ECO:0008006" key="4">
    <source>
        <dbReference type="Google" id="ProtNLM"/>
    </source>
</evidence>
<evidence type="ECO:0000313" key="2">
    <source>
        <dbReference type="EMBL" id="OLL25506.1"/>
    </source>
</evidence>
<dbReference type="Pfam" id="PF10521">
    <property type="entry name" value="Tti2"/>
    <property type="match status" value="1"/>
</dbReference>
<proteinExistence type="inferred from homology"/>
<dbReference type="GO" id="GO:0005634">
    <property type="term" value="C:nucleus"/>
    <property type="evidence" value="ECO:0007669"/>
    <property type="project" value="TreeGrafter"/>
</dbReference>
<dbReference type="Proteomes" id="UP000186594">
    <property type="component" value="Unassembled WGS sequence"/>
</dbReference>
<dbReference type="OMA" id="VILNCWP"/>
<keyword evidence="3" id="KW-1185">Reference proteome</keyword>
<protein>
    <recommendedName>
        <fullName evidence="4">TELO2-interacting protein 2</fullName>
    </recommendedName>
</protein>
<dbReference type="AlphaFoldDB" id="A0A1U7LS56"/>
<sequence>MPDEFDLIPSLLDQLQNGLSPLPSSKFLNQIIQKTVPLLKPLSSFGKDKLYQVVDHEPEKAFSARAEKILEFIQAVLEKYPLELQRDIKLDLFVALASYTRDKDPWTTPVSTKLANTILQNNNIENFVYTAILQDKLKPRFLKNSKITDHGRLHPYPRKSAPEYVYAQDRDIKYPWKAHAETITILEWTIRNLPTEEMVSQWPLIIPPVVTMLQDISVTFKIRGCEILLVVLKRVDPTIVQKSGLADLFWQSLMVCLTYLPTITPEDDSAELLDVALAGLFQIAAIRFPDDIQSRAKLLDQVYREGIERGVAFAGEYLKIICTLIRWLNELVQVTGIYHVKHLKNTLQILADQLQHPLAHHDLSNLTSSVQCLLTICTKCWPRLDYHHAKILKAISICFRNLSQQDSEQVSQIRQKLIEIARLLKTVCSNDLQSDIIALVQAEPQLESLLSR</sequence>
<dbReference type="GO" id="GO:0005829">
    <property type="term" value="C:cytosol"/>
    <property type="evidence" value="ECO:0007669"/>
    <property type="project" value="TreeGrafter"/>
</dbReference>
<dbReference type="OrthoDB" id="6417021at2759"/>
<dbReference type="InterPro" id="IPR018870">
    <property type="entry name" value="Tti2"/>
</dbReference>
<dbReference type="EMBL" id="LXFE01000391">
    <property type="protein sequence ID" value="OLL25506.1"/>
    <property type="molecule type" value="Genomic_DNA"/>
</dbReference>
<accession>A0A1U7LS56</accession>
<name>A0A1U7LS56_NEOID</name>
<dbReference type="PANTHER" id="PTHR32226">
    <property type="entry name" value="TELO2-INTERACTING PROTEIN 2"/>
    <property type="match status" value="1"/>
</dbReference>
<dbReference type="SUPFAM" id="SSF48371">
    <property type="entry name" value="ARM repeat"/>
    <property type="match status" value="1"/>
</dbReference>
<dbReference type="InterPro" id="IPR016024">
    <property type="entry name" value="ARM-type_fold"/>
</dbReference>
<dbReference type="PANTHER" id="PTHR32226:SF2">
    <property type="entry name" value="TELO2-INTERACTING PROTEIN 2"/>
    <property type="match status" value="1"/>
</dbReference>
<dbReference type="STRING" id="1198029.A0A1U7LS56"/>
<comment type="similarity">
    <text evidence="1">Belongs to the TTI2 family.</text>
</comment>
<dbReference type="GO" id="GO:0110078">
    <property type="term" value="C:TTT Hsp90 cochaperone complex"/>
    <property type="evidence" value="ECO:0007669"/>
    <property type="project" value="InterPro"/>
</dbReference>